<dbReference type="AlphaFoldDB" id="A0A1G6PX88"/>
<dbReference type="InterPro" id="IPR000399">
    <property type="entry name" value="TPP-bd_CS"/>
</dbReference>
<dbReference type="PROSITE" id="PS00187">
    <property type="entry name" value="TPP_ENZYMES"/>
    <property type="match status" value="1"/>
</dbReference>
<sequence>MAAQIPAVAGQKTVAQYVTEQLAAWGLRTLYGVTGDSILYWMDAIAKQGSIRYINCRLETTAALMASAEAKLTGCLSVCTATSGPGITQLMNGLADAAQDRAPVLAITGQVERKKLGTGAKQEIDQQQLIQPLPVYSAIAADAQALPVQLNQAMRAALSRGGVAHLSVPKDIWPAGVNADLYPLLPKRTTPPPRQSELDVALQLLNGCSRPMILAGRGVQGLEEEVIALAERWEAPVMTTLPARGMISPNHPLYIGGLGQAGSEPASDLLQEADLCLVLGATWWPEDDVPQHIPLVQVDAISENIGSTRPVIAQVTGALADVLPQLLHGIIDQDRSAWRQQVEGRRSLWKMEIEKEAGLNNDPIAPQRVMAAMGRCIEPDAVIALDVGDHVLWFNRIFQANRQEILISGRWRTLGFGLPVAMAAKRAQPDRQVVALVGDGGFGTTLPDLITAVAYQLPLTILLMRNGSFAMEQNRMIQAGLQLLGSDVNNPDFVRLAEAFGAEGIRVETADQLEAALEEALASDRVTLVEILCDAPMVPHTKL</sequence>
<feature type="domain" description="Thiamine pyrophosphate enzyme central" evidence="4">
    <location>
        <begin position="199"/>
        <end position="326"/>
    </location>
</feature>
<dbReference type="STRING" id="1236220.SAMN04488112_11863"/>
<comment type="similarity">
    <text evidence="1 3">Belongs to the TPP enzyme family.</text>
</comment>
<dbReference type="EMBL" id="FMZA01000018">
    <property type="protein sequence ID" value="SDC84136.1"/>
    <property type="molecule type" value="Genomic_DNA"/>
</dbReference>
<dbReference type="PANTHER" id="PTHR42981">
    <property type="entry name" value="PYRUVATE DEHYDROGENASE [UBIQUINONE]"/>
    <property type="match status" value="1"/>
</dbReference>
<dbReference type="InterPro" id="IPR047211">
    <property type="entry name" value="POXB-like"/>
</dbReference>
<evidence type="ECO:0000259" key="5">
    <source>
        <dbReference type="Pfam" id="PF02775"/>
    </source>
</evidence>
<feature type="domain" description="Thiamine pyrophosphate enzyme TPP-binding" evidence="5">
    <location>
        <begin position="386"/>
        <end position="531"/>
    </location>
</feature>
<accession>A0A1G6PX88</accession>
<dbReference type="InterPro" id="IPR011766">
    <property type="entry name" value="TPP_enzyme_TPP-bd"/>
</dbReference>
<dbReference type="GO" id="GO:0000287">
    <property type="term" value="F:magnesium ion binding"/>
    <property type="evidence" value="ECO:0007669"/>
    <property type="project" value="InterPro"/>
</dbReference>
<dbReference type="InterPro" id="IPR029061">
    <property type="entry name" value="THDP-binding"/>
</dbReference>
<evidence type="ECO:0000256" key="2">
    <source>
        <dbReference type="ARBA" id="ARBA00023052"/>
    </source>
</evidence>
<dbReference type="InterPro" id="IPR012001">
    <property type="entry name" value="Thiamin_PyroP_enz_TPP-bd_dom"/>
</dbReference>
<dbReference type="GO" id="GO:0003824">
    <property type="term" value="F:catalytic activity"/>
    <property type="evidence" value="ECO:0007669"/>
    <property type="project" value="InterPro"/>
</dbReference>
<dbReference type="GO" id="GO:0030976">
    <property type="term" value="F:thiamine pyrophosphate binding"/>
    <property type="evidence" value="ECO:0007669"/>
    <property type="project" value="InterPro"/>
</dbReference>
<dbReference type="Gene3D" id="3.40.50.970">
    <property type="match status" value="2"/>
</dbReference>
<evidence type="ECO:0000256" key="1">
    <source>
        <dbReference type="ARBA" id="ARBA00007812"/>
    </source>
</evidence>
<dbReference type="SUPFAM" id="SSF52518">
    <property type="entry name" value="Thiamin diphosphate-binding fold (THDP-binding)"/>
    <property type="match status" value="2"/>
</dbReference>
<reference evidence="7 8" key="1">
    <citation type="submission" date="2016-10" db="EMBL/GenBank/DDBJ databases">
        <authorList>
            <person name="de Groot N.N."/>
        </authorList>
    </citation>
    <scope>NUCLEOTIDE SEQUENCE [LARGE SCALE GENOMIC DNA]</scope>
    <source>
        <strain evidence="7 8">DSM 45514</strain>
    </source>
</reference>
<evidence type="ECO:0000313" key="7">
    <source>
        <dbReference type="EMBL" id="SDC84136.1"/>
    </source>
</evidence>
<dbReference type="Gene3D" id="3.40.50.1220">
    <property type="entry name" value="TPP-binding domain"/>
    <property type="match status" value="1"/>
</dbReference>
<dbReference type="InterPro" id="IPR029035">
    <property type="entry name" value="DHS-like_NAD/FAD-binding_dom"/>
</dbReference>
<organism evidence="7 8">
    <name type="scientific">Melghirimyces thermohalophilus</name>
    <dbReference type="NCBI Taxonomy" id="1236220"/>
    <lineage>
        <taxon>Bacteria</taxon>
        <taxon>Bacillati</taxon>
        <taxon>Bacillota</taxon>
        <taxon>Bacilli</taxon>
        <taxon>Bacillales</taxon>
        <taxon>Thermoactinomycetaceae</taxon>
        <taxon>Melghirimyces</taxon>
    </lineage>
</organism>
<evidence type="ECO:0000259" key="4">
    <source>
        <dbReference type="Pfam" id="PF00205"/>
    </source>
</evidence>
<dbReference type="Proteomes" id="UP000199387">
    <property type="component" value="Unassembled WGS sequence"/>
</dbReference>
<evidence type="ECO:0000259" key="6">
    <source>
        <dbReference type="Pfam" id="PF02776"/>
    </source>
</evidence>
<protein>
    <submittedName>
        <fullName evidence="7">Pyruvate oxidase</fullName>
    </submittedName>
</protein>
<dbReference type="Pfam" id="PF02776">
    <property type="entry name" value="TPP_enzyme_N"/>
    <property type="match status" value="1"/>
</dbReference>
<dbReference type="SUPFAM" id="SSF52467">
    <property type="entry name" value="DHS-like NAD/FAD-binding domain"/>
    <property type="match status" value="1"/>
</dbReference>
<evidence type="ECO:0000256" key="3">
    <source>
        <dbReference type="RuleBase" id="RU362132"/>
    </source>
</evidence>
<keyword evidence="7" id="KW-0670">Pyruvate</keyword>
<dbReference type="Pfam" id="PF00205">
    <property type="entry name" value="TPP_enzyme_M"/>
    <property type="match status" value="1"/>
</dbReference>
<name>A0A1G6PX88_9BACL</name>
<dbReference type="PANTHER" id="PTHR42981:SF2">
    <property type="entry name" value="PYRUVATE DEHYDROGENASE [UBIQUINONE]"/>
    <property type="match status" value="1"/>
</dbReference>
<proteinExistence type="inferred from homology"/>
<keyword evidence="2 3" id="KW-0786">Thiamine pyrophosphate</keyword>
<keyword evidence="8" id="KW-1185">Reference proteome</keyword>
<evidence type="ECO:0000313" key="8">
    <source>
        <dbReference type="Proteomes" id="UP000199387"/>
    </source>
</evidence>
<gene>
    <name evidence="7" type="ORF">SAMN04488112_11863</name>
</gene>
<feature type="domain" description="Thiamine pyrophosphate enzyme N-terminal TPP-binding" evidence="6">
    <location>
        <begin position="13"/>
        <end position="129"/>
    </location>
</feature>
<dbReference type="RefSeq" id="WP_176757977.1">
    <property type="nucleotide sequence ID" value="NZ_FMZA01000018.1"/>
</dbReference>
<dbReference type="InterPro" id="IPR012000">
    <property type="entry name" value="Thiamin_PyroP_enz_cen_dom"/>
</dbReference>
<dbReference type="Pfam" id="PF02775">
    <property type="entry name" value="TPP_enzyme_C"/>
    <property type="match status" value="1"/>
</dbReference>